<dbReference type="Gene3D" id="1.20.1480.30">
    <property type="entry name" value="Designed four-helix bundle protein"/>
    <property type="match status" value="1"/>
</dbReference>
<dbReference type="InterPro" id="IPR003790">
    <property type="entry name" value="GHL10"/>
</dbReference>
<accession>U7QMC0</accession>
<feature type="domain" description="Glycosyl hydrolase-like 10" evidence="3">
    <location>
        <begin position="208"/>
        <end position="514"/>
    </location>
</feature>
<evidence type="ECO:0000256" key="1">
    <source>
        <dbReference type="ARBA" id="ARBA00022729"/>
    </source>
</evidence>
<dbReference type="AlphaFoldDB" id="U7QMC0"/>
<evidence type="ECO:0000259" key="3">
    <source>
        <dbReference type="Pfam" id="PF02638"/>
    </source>
</evidence>
<dbReference type="Proteomes" id="UP000017127">
    <property type="component" value="Unassembled WGS sequence"/>
</dbReference>
<dbReference type="Gene3D" id="3.20.20.80">
    <property type="entry name" value="Glycosidases"/>
    <property type="match status" value="1"/>
</dbReference>
<gene>
    <name evidence="4" type="ORF">M595_0975</name>
</gene>
<name>U7QMC0_9CYAN</name>
<organism evidence="4 5">
    <name type="scientific">Lyngbya aestuarii BL J</name>
    <dbReference type="NCBI Taxonomy" id="1348334"/>
    <lineage>
        <taxon>Bacteria</taxon>
        <taxon>Bacillati</taxon>
        <taxon>Cyanobacteriota</taxon>
        <taxon>Cyanophyceae</taxon>
        <taxon>Oscillatoriophycideae</taxon>
        <taxon>Oscillatoriales</taxon>
        <taxon>Microcoleaceae</taxon>
        <taxon>Lyngbya</taxon>
    </lineage>
</organism>
<evidence type="ECO:0000313" key="5">
    <source>
        <dbReference type="Proteomes" id="UP000017127"/>
    </source>
</evidence>
<dbReference type="EMBL" id="AUZM01000006">
    <property type="protein sequence ID" value="ERT09028.1"/>
    <property type="molecule type" value="Genomic_DNA"/>
</dbReference>
<dbReference type="SUPFAM" id="SSF51445">
    <property type="entry name" value="(Trans)glycosidases"/>
    <property type="match status" value="1"/>
</dbReference>
<dbReference type="PANTHER" id="PTHR43405:SF1">
    <property type="entry name" value="GLYCOSYL HYDROLASE DIGH"/>
    <property type="match status" value="1"/>
</dbReference>
<evidence type="ECO:0000313" key="4">
    <source>
        <dbReference type="EMBL" id="ERT09028.1"/>
    </source>
</evidence>
<dbReference type="InterPro" id="IPR052177">
    <property type="entry name" value="Divisome_Glycosyl_Hydrolase"/>
</dbReference>
<dbReference type="PATRIC" id="fig|1348334.3.peg.951"/>
<protein>
    <recommendedName>
        <fullName evidence="3">Glycosyl hydrolase-like 10 domain-containing protein</fullName>
    </recommendedName>
</protein>
<keyword evidence="5" id="KW-1185">Reference proteome</keyword>
<reference evidence="4 5" key="1">
    <citation type="journal article" date="2013" name="Front. Microbiol.">
        <title>Comparative genomic analyses of the cyanobacterium, Lyngbya aestuarii BL J, a powerful hydrogen producer.</title>
        <authorList>
            <person name="Kothari A."/>
            <person name="Vaughn M."/>
            <person name="Garcia-Pichel F."/>
        </authorList>
    </citation>
    <scope>NUCLEOTIDE SEQUENCE [LARGE SCALE GENOMIC DNA]</scope>
    <source>
        <strain evidence="4 5">BL J</strain>
    </source>
</reference>
<evidence type="ECO:0000256" key="2">
    <source>
        <dbReference type="SAM" id="Coils"/>
    </source>
</evidence>
<sequence>MKWIRQRVNNRPASTRQPANRKLTRFQHKAAISIFFVFMGLMLTQVQAYSLPPDSIYPNIPTPKVEKPEGELLHKLRSNLLEKREFFRNRLQQVFSDSTEVKERLNKLTEEVESLTQTANLSENSLQQVIPDLPQVKQKLGELTQEVESLIQNTNSPNHSFQKVFPDLPEIQEQLGKLTEKVESLSLATNIPQNQQATRLDNVNHQREFRGVWVASVVNIDWPSKPNLPVAQQKFELLGILSRMEELNLNALVLQIRPNGDALYESQIEPWSGWLTGAQGVPPSPYYDPLQYAIEECHKRNIELHAWFNPYRARLARQDSPFSPNHMAVVYPQYAYRYGDLIWMDPGVKEIQDRTYNVIMDVVQRYDIDGVHLDDYFYPYPKSGIDFPDSNTYAAYRASGGTLSLSNWRRQNVDQMIKRIAEGIKATKPYVKFGISPFGIYRPGKASGIVGMDQYEALYADVKLWMEQGWVDYLAPQLYWRIDPPQQSYPVLLNWWLRHNPQQRHIYAGNYLSQLDNGWPISEFERQVEISRQNAQYLSLGNIFFSMKIFRDNRQGVNEIFKSGLYSKPALVPAMTWLDNEPPQPPTDVTVSYDTVSWSPSLSEDIRSWTVYQQQGNTWELVDILNAETTTVRLPQGTYAIKAVDRMANESIEQVVAVQ</sequence>
<keyword evidence="2" id="KW-0175">Coiled coil</keyword>
<dbReference type="RefSeq" id="WP_023064859.1">
    <property type="nucleotide sequence ID" value="NZ_AUZM01000006.1"/>
</dbReference>
<feature type="coiled-coil region" evidence="2">
    <location>
        <begin position="91"/>
        <end position="153"/>
    </location>
</feature>
<dbReference type="InterPro" id="IPR017853">
    <property type="entry name" value="GH"/>
</dbReference>
<dbReference type="PANTHER" id="PTHR43405">
    <property type="entry name" value="GLYCOSYL HYDROLASE DIGH"/>
    <property type="match status" value="1"/>
</dbReference>
<comment type="caution">
    <text evidence="4">The sequence shown here is derived from an EMBL/GenBank/DDBJ whole genome shotgun (WGS) entry which is preliminary data.</text>
</comment>
<proteinExistence type="predicted"/>
<keyword evidence="1" id="KW-0732">Signal</keyword>
<dbReference type="Pfam" id="PF02638">
    <property type="entry name" value="GHL10"/>
    <property type="match status" value="1"/>
</dbReference>